<comment type="similarity">
    <text evidence="1">Belongs to the anhydro-N-acetylmuramic acid kinase family.</text>
</comment>
<comment type="function">
    <text evidence="1">Catalyzes the specific phosphorylation of 1,6-anhydro-N-acetylmuramic acid (anhMurNAc) with the simultaneous cleavage of the 1,6-anhydro ring, generating MurNAc-6-P. Is required for the utilization of anhMurNAc either imported from the medium or derived from its own cell wall murein, and thus plays a role in cell wall recycling.</text>
</comment>
<dbReference type="InterPro" id="IPR005338">
    <property type="entry name" value="Anhydro_N_Ac-Mur_kinase"/>
</dbReference>
<keyword evidence="1" id="KW-0808">Transferase</keyword>
<gene>
    <name evidence="1 2" type="primary">anmK</name>
    <name evidence="2" type="ORF">SFSGTM_29030</name>
</gene>
<comment type="pathway">
    <text evidence="1">Cell wall biogenesis; peptidoglycan recycling.</text>
</comment>
<dbReference type="HAMAP" id="MF_01270">
    <property type="entry name" value="AnhMurNAc_kinase"/>
    <property type="match status" value="1"/>
</dbReference>
<dbReference type="KEGG" id="sniv:SFSGTM_29030"/>
<dbReference type="PANTHER" id="PTHR30605:SF0">
    <property type="entry name" value="ANHYDRO-N-ACETYLMURAMIC ACID KINASE"/>
    <property type="match status" value="1"/>
</dbReference>
<feature type="binding site" evidence="1">
    <location>
        <begin position="13"/>
        <end position="20"/>
    </location>
    <ligand>
        <name>ATP</name>
        <dbReference type="ChEBI" id="CHEBI:30616"/>
    </ligand>
</feature>
<accession>A0A809RL83</accession>
<organism evidence="2 3">
    <name type="scientific">Sulfuriferula nivalis</name>
    <dbReference type="NCBI Taxonomy" id="2675298"/>
    <lineage>
        <taxon>Bacteria</taxon>
        <taxon>Pseudomonadati</taxon>
        <taxon>Pseudomonadota</taxon>
        <taxon>Betaproteobacteria</taxon>
        <taxon>Nitrosomonadales</taxon>
        <taxon>Sulfuricellaceae</taxon>
        <taxon>Sulfuriferula</taxon>
    </lineage>
</organism>
<dbReference type="Gene3D" id="3.30.420.40">
    <property type="match status" value="2"/>
</dbReference>
<keyword evidence="1" id="KW-0547">Nucleotide-binding</keyword>
<dbReference type="Proteomes" id="UP000463939">
    <property type="component" value="Chromosome"/>
</dbReference>
<comment type="pathway">
    <text evidence="1">Amino-sugar metabolism; 1,6-anhydro-N-acetylmuramate degradation.</text>
</comment>
<proteinExistence type="inferred from homology"/>
<dbReference type="GO" id="GO:0009254">
    <property type="term" value="P:peptidoglycan turnover"/>
    <property type="evidence" value="ECO:0007669"/>
    <property type="project" value="UniProtKB-UniRule"/>
</dbReference>
<dbReference type="SUPFAM" id="SSF53067">
    <property type="entry name" value="Actin-like ATPase domain"/>
    <property type="match status" value="1"/>
</dbReference>
<dbReference type="GO" id="GO:0097175">
    <property type="term" value="P:1,6-anhydro-N-acetyl-beta-muramic acid catabolic process"/>
    <property type="evidence" value="ECO:0007669"/>
    <property type="project" value="UniProtKB-UniRule"/>
</dbReference>
<dbReference type="GO" id="GO:0005524">
    <property type="term" value="F:ATP binding"/>
    <property type="evidence" value="ECO:0007669"/>
    <property type="project" value="UniProtKB-UniRule"/>
</dbReference>
<dbReference type="GO" id="GO:0016773">
    <property type="term" value="F:phosphotransferase activity, alcohol group as acceptor"/>
    <property type="evidence" value="ECO:0007669"/>
    <property type="project" value="UniProtKB-UniRule"/>
</dbReference>
<evidence type="ECO:0000256" key="1">
    <source>
        <dbReference type="HAMAP-Rule" id="MF_01270"/>
    </source>
</evidence>
<dbReference type="InterPro" id="IPR043129">
    <property type="entry name" value="ATPase_NBD"/>
</dbReference>
<keyword evidence="1 2" id="KW-0418">Kinase</keyword>
<keyword evidence="1" id="KW-0119">Carbohydrate metabolism</keyword>
<protein>
    <recommendedName>
        <fullName evidence="1">Anhydro-N-acetylmuramic acid kinase</fullName>
        <ecNumber evidence="1">2.7.1.170</ecNumber>
    </recommendedName>
    <alternativeName>
        <fullName evidence="1">AnhMurNAc kinase</fullName>
    </alternativeName>
</protein>
<dbReference type="Pfam" id="PF03702">
    <property type="entry name" value="AnmK"/>
    <property type="match status" value="1"/>
</dbReference>
<keyword evidence="1" id="KW-0067">ATP-binding</keyword>
<dbReference type="EC" id="2.7.1.170" evidence="1"/>
<dbReference type="EMBL" id="AP021881">
    <property type="protein sequence ID" value="BBP02195.1"/>
    <property type="molecule type" value="Genomic_DNA"/>
</dbReference>
<dbReference type="UniPathway" id="UPA00343"/>
<dbReference type="GO" id="GO:0016301">
    <property type="term" value="F:kinase activity"/>
    <property type="evidence" value="ECO:0007669"/>
    <property type="project" value="UniProtKB-KW"/>
</dbReference>
<comment type="catalytic activity">
    <reaction evidence="1">
        <text>1,6-anhydro-N-acetyl-beta-muramate + ATP + H2O = N-acetyl-D-muramate 6-phosphate + ADP + H(+)</text>
        <dbReference type="Rhea" id="RHEA:24952"/>
        <dbReference type="ChEBI" id="CHEBI:15377"/>
        <dbReference type="ChEBI" id="CHEBI:15378"/>
        <dbReference type="ChEBI" id="CHEBI:30616"/>
        <dbReference type="ChEBI" id="CHEBI:58690"/>
        <dbReference type="ChEBI" id="CHEBI:58722"/>
        <dbReference type="ChEBI" id="CHEBI:456216"/>
        <dbReference type="EC" id="2.7.1.170"/>
    </reaction>
</comment>
<name>A0A809RL83_9PROT</name>
<keyword evidence="3" id="KW-1185">Reference proteome</keyword>
<evidence type="ECO:0000313" key="2">
    <source>
        <dbReference type="EMBL" id="BBP02195.1"/>
    </source>
</evidence>
<dbReference type="UniPathway" id="UPA00544"/>
<dbReference type="CDD" id="cd24050">
    <property type="entry name" value="ASKHA_NBD_ANMK"/>
    <property type="match status" value="1"/>
</dbReference>
<evidence type="ECO:0000313" key="3">
    <source>
        <dbReference type="Proteomes" id="UP000463939"/>
    </source>
</evidence>
<dbReference type="NCBIfam" id="NF007139">
    <property type="entry name" value="PRK09585.1-3"/>
    <property type="match status" value="1"/>
</dbReference>
<reference evidence="3" key="1">
    <citation type="submission" date="2019-11" db="EMBL/GenBank/DDBJ databases">
        <title>Isolation and characterization of a novel species in the genus Sulfuriferula.</title>
        <authorList>
            <person name="Mochizuki J."/>
            <person name="Kojima H."/>
            <person name="Fukui M."/>
        </authorList>
    </citation>
    <scope>NUCLEOTIDE SEQUENCE [LARGE SCALE GENOMIC DNA]</scope>
    <source>
        <strain evidence="3">SGTM</strain>
    </source>
</reference>
<sequence length="365" mass="39159">MSDKTHLIGLMSGTSLDGIDAALVCFDASHPAGCLIETQYDAYPPELSQRILALQDTGDDEIHRTAVLANELADLYAASVNKLIAKSHIHPTAIACHGQTIRHRPDASYTIQLVNAARLTEKTLTTVIADFRSRDIAAGGQGAPLVPAFHAAAFRRPDLHRVIVNIGGIANISDLPVEGKITGFDCGPGIGLLDTWCLTHTGEPYDKDGAWAAQGEALPKLLTKLLSHPYFKLPPPKSAGREQFNNQWLNSLLTGNESPVDVQATLVQFTADSIAQAINTLCTPNVDELYLCGGGVHNQALTSALKIALPKLNIQRTDVIGIHADWLEAHAFAWLGWQTLQNLPGNLTEVTGAEHPCILGAIYPA</sequence>
<dbReference type="PANTHER" id="PTHR30605">
    <property type="entry name" value="ANHYDRO-N-ACETYLMURAMIC ACID KINASE"/>
    <property type="match status" value="1"/>
</dbReference>
<dbReference type="RefSeq" id="WP_162085867.1">
    <property type="nucleotide sequence ID" value="NZ_AP021881.1"/>
</dbReference>
<dbReference type="GO" id="GO:0006040">
    <property type="term" value="P:amino sugar metabolic process"/>
    <property type="evidence" value="ECO:0007669"/>
    <property type="project" value="InterPro"/>
</dbReference>
<dbReference type="AlphaFoldDB" id="A0A809RL83"/>